<dbReference type="InterPro" id="IPR000160">
    <property type="entry name" value="GGDEF_dom"/>
</dbReference>
<dbReference type="RefSeq" id="WP_110779893.1">
    <property type="nucleotide sequence ID" value="NZ_QJTI01000003.1"/>
</dbReference>
<dbReference type="Proteomes" id="UP000248148">
    <property type="component" value="Unassembled WGS sequence"/>
</dbReference>
<gene>
    <name evidence="3" type="ORF">BJ122_103154</name>
</gene>
<dbReference type="InterPro" id="IPR043128">
    <property type="entry name" value="Rev_trsase/Diguanyl_cyclase"/>
</dbReference>
<dbReference type="PANTHER" id="PTHR44757">
    <property type="entry name" value="DIGUANYLATE CYCLASE DGCP"/>
    <property type="match status" value="1"/>
</dbReference>
<dbReference type="NCBIfam" id="TIGR00254">
    <property type="entry name" value="GGDEF"/>
    <property type="match status" value="1"/>
</dbReference>
<feature type="transmembrane region" description="Helical" evidence="1">
    <location>
        <begin position="20"/>
        <end position="47"/>
    </location>
</feature>
<dbReference type="InterPro" id="IPR052155">
    <property type="entry name" value="Biofilm_reg_signaling"/>
</dbReference>
<organism evidence="3 4">
    <name type="scientific">Rhodopseudomonas faecalis</name>
    <dbReference type="NCBI Taxonomy" id="99655"/>
    <lineage>
        <taxon>Bacteria</taxon>
        <taxon>Pseudomonadati</taxon>
        <taxon>Pseudomonadota</taxon>
        <taxon>Alphaproteobacteria</taxon>
        <taxon>Hyphomicrobiales</taxon>
        <taxon>Nitrobacteraceae</taxon>
        <taxon>Rhodopseudomonas</taxon>
    </lineage>
</organism>
<dbReference type="CDD" id="cd01949">
    <property type="entry name" value="GGDEF"/>
    <property type="match status" value="1"/>
</dbReference>
<protein>
    <submittedName>
        <fullName evidence="3">Diguanylate cyclase (GGDEF)-like protein</fullName>
    </submittedName>
</protein>
<comment type="caution">
    <text evidence="3">The sequence shown here is derived from an EMBL/GenBank/DDBJ whole genome shotgun (WGS) entry which is preliminary data.</text>
</comment>
<sequence>MNRQVLSEPQSAHPTVRRELVDLLYTAFPQVLALCVTSAIVAVTLTLVTPDPVYALTAVLIVVIGAGRLLSLWRYPRRAALSDRQVVYWERVYGIGAASFGSVLGLLASRALQIGDLPGAWLAFGLSMSFCVGMVSRAAVRPWVVSLTSGLMLAPILVTALWQPEIQFKVGAVLVVLFWTTMQEASRHLSSAFIERLESRQALAQRANQDFLTGLPNRAAFLSALGGATGHFTIVAIDLDGFKPINDKHGHLTGDELLRQVATRLRQCVAERGLAARFGGDEFMLLQYVHPGQSGRDEAATLARNAITALSLPFHVIGLSLRIGASAGVIVTDHKALAATCIEAVLDQADHALYVAKRAGGGCWNWGDYVDDGPGAVVQRLSA</sequence>
<feature type="transmembrane region" description="Helical" evidence="1">
    <location>
        <begin position="92"/>
        <end position="112"/>
    </location>
</feature>
<feature type="domain" description="GGDEF" evidence="2">
    <location>
        <begin position="230"/>
        <end position="369"/>
    </location>
</feature>
<accession>A0A318TKZ2</accession>
<dbReference type="EMBL" id="QJTI01000003">
    <property type="protein sequence ID" value="PYF04500.1"/>
    <property type="molecule type" value="Genomic_DNA"/>
</dbReference>
<feature type="transmembrane region" description="Helical" evidence="1">
    <location>
        <begin position="53"/>
        <end position="71"/>
    </location>
</feature>
<feature type="transmembrane region" description="Helical" evidence="1">
    <location>
        <begin position="118"/>
        <end position="136"/>
    </location>
</feature>
<keyword evidence="1" id="KW-1133">Transmembrane helix</keyword>
<feature type="transmembrane region" description="Helical" evidence="1">
    <location>
        <begin position="143"/>
        <end position="162"/>
    </location>
</feature>
<keyword evidence="4" id="KW-1185">Reference proteome</keyword>
<dbReference type="Gene3D" id="3.30.70.270">
    <property type="match status" value="1"/>
</dbReference>
<dbReference type="SMART" id="SM00267">
    <property type="entry name" value="GGDEF"/>
    <property type="match status" value="1"/>
</dbReference>
<reference evidence="3 4" key="1">
    <citation type="submission" date="2018-06" db="EMBL/GenBank/DDBJ databases">
        <title>Genomic Encyclopedia of Archaeal and Bacterial Type Strains, Phase II (KMG-II): from individual species to whole genera.</title>
        <authorList>
            <person name="Goeker M."/>
        </authorList>
    </citation>
    <scope>NUCLEOTIDE SEQUENCE [LARGE SCALE GENOMIC DNA]</scope>
    <source>
        <strain evidence="3 4">JCM 11668</strain>
    </source>
</reference>
<evidence type="ECO:0000259" key="2">
    <source>
        <dbReference type="PROSITE" id="PS50887"/>
    </source>
</evidence>
<evidence type="ECO:0000256" key="1">
    <source>
        <dbReference type="SAM" id="Phobius"/>
    </source>
</evidence>
<dbReference type="OrthoDB" id="9812260at2"/>
<dbReference type="Pfam" id="PF00990">
    <property type="entry name" value="GGDEF"/>
    <property type="match status" value="1"/>
</dbReference>
<dbReference type="SUPFAM" id="SSF55073">
    <property type="entry name" value="Nucleotide cyclase"/>
    <property type="match status" value="1"/>
</dbReference>
<evidence type="ECO:0000313" key="3">
    <source>
        <dbReference type="EMBL" id="PYF04500.1"/>
    </source>
</evidence>
<dbReference type="PANTHER" id="PTHR44757:SF2">
    <property type="entry name" value="BIOFILM ARCHITECTURE MAINTENANCE PROTEIN MBAA"/>
    <property type="match status" value="1"/>
</dbReference>
<dbReference type="PROSITE" id="PS50887">
    <property type="entry name" value="GGDEF"/>
    <property type="match status" value="1"/>
</dbReference>
<dbReference type="InterPro" id="IPR029787">
    <property type="entry name" value="Nucleotide_cyclase"/>
</dbReference>
<keyword evidence="1" id="KW-0472">Membrane</keyword>
<evidence type="ECO:0000313" key="4">
    <source>
        <dbReference type="Proteomes" id="UP000248148"/>
    </source>
</evidence>
<proteinExistence type="predicted"/>
<keyword evidence="1" id="KW-0812">Transmembrane</keyword>
<name>A0A318TKZ2_9BRAD</name>
<dbReference type="AlphaFoldDB" id="A0A318TKZ2"/>